<comment type="caution">
    <text evidence="3">The sequence shown here is derived from an EMBL/GenBank/DDBJ whole genome shotgun (WGS) entry which is preliminary data.</text>
</comment>
<sequence>MTFTLKRALLALTLGAAACAAQAQSVAFVEPADGATVTSPFKVKFGVDGMAVKPAGEMAEKTGHHHLIINGTSIKSGESIPFDDKHMHFGKGQTETELKLPPGQYTLTLQFANGAHQSYGEPMSKTIHVTVK</sequence>
<protein>
    <submittedName>
        <fullName evidence="3">DUF4399 domain-containing protein</fullName>
    </submittedName>
</protein>
<evidence type="ECO:0000313" key="3">
    <source>
        <dbReference type="EMBL" id="TFW11696.1"/>
    </source>
</evidence>
<dbReference type="Pfam" id="PF14347">
    <property type="entry name" value="DUF4399"/>
    <property type="match status" value="1"/>
</dbReference>
<dbReference type="OrthoDB" id="531568at2"/>
<dbReference type="InterPro" id="IPR025512">
    <property type="entry name" value="DUF4399"/>
</dbReference>
<dbReference type="EMBL" id="SPVF01000254">
    <property type="protein sequence ID" value="TFW11696.1"/>
    <property type="molecule type" value="Genomic_DNA"/>
</dbReference>
<dbReference type="Proteomes" id="UP000298438">
    <property type="component" value="Unassembled WGS sequence"/>
</dbReference>
<evidence type="ECO:0000313" key="4">
    <source>
        <dbReference type="Proteomes" id="UP000298438"/>
    </source>
</evidence>
<gene>
    <name evidence="3" type="ORF">E4L96_20630</name>
</gene>
<keyword evidence="4" id="KW-1185">Reference proteome</keyword>
<proteinExistence type="predicted"/>
<reference evidence="3 4" key="1">
    <citation type="submission" date="2019-03" db="EMBL/GenBank/DDBJ databases">
        <title>Draft Genome Sequence of Massilia arenosa sp. nov., a Novel Massilia Species Isolated from a Sandy-loam Maize Soil.</title>
        <authorList>
            <person name="Raths R."/>
            <person name="Peta V."/>
            <person name="Bucking H."/>
        </authorList>
    </citation>
    <scope>NUCLEOTIDE SEQUENCE [LARGE SCALE GENOMIC DNA]</scope>
    <source>
        <strain evidence="3 4">MC02</strain>
    </source>
</reference>
<evidence type="ECO:0000256" key="1">
    <source>
        <dbReference type="SAM" id="SignalP"/>
    </source>
</evidence>
<dbReference type="PROSITE" id="PS51257">
    <property type="entry name" value="PROKAR_LIPOPROTEIN"/>
    <property type="match status" value="1"/>
</dbReference>
<organism evidence="3 4">
    <name type="scientific">Zemynaea arenosa</name>
    <dbReference type="NCBI Taxonomy" id="2561931"/>
    <lineage>
        <taxon>Bacteria</taxon>
        <taxon>Pseudomonadati</taxon>
        <taxon>Pseudomonadota</taxon>
        <taxon>Betaproteobacteria</taxon>
        <taxon>Burkholderiales</taxon>
        <taxon>Oxalobacteraceae</taxon>
        <taxon>Telluria group</taxon>
        <taxon>Zemynaea</taxon>
    </lineage>
</organism>
<evidence type="ECO:0000259" key="2">
    <source>
        <dbReference type="Pfam" id="PF14347"/>
    </source>
</evidence>
<keyword evidence="1" id="KW-0732">Signal</keyword>
<accession>A0A4Y9RV92</accession>
<feature type="signal peptide" evidence="1">
    <location>
        <begin position="1"/>
        <end position="23"/>
    </location>
</feature>
<name>A0A4Y9RV92_9BURK</name>
<dbReference type="AlphaFoldDB" id="A0A4Y9RV92"/>
<dbReference type="RefSeq" id="WP_135209104.1">
    <property type="nucleotide sequence ID" value="NZ_SPVF01000254.1"/>
</dbReference>
<feature type="domain" description="DUF4399" evidence="2">
    <location>
        <begin position="43"/>
        <end position="132"/>
    </location>
</feature>
<feature type="chain" id="PRO_5021420063" evidence="1">
    <location>
        <begin position="24"/>
        <end position="132"/>
    </location>
</feature>